<comment type="caution">
    <text evidence="1">The sequence shown here is derived from an EMBL/GenBank/DDBJ whole genome shotgun (WGS) entry which is preliminary data.</text>
</comment>
<reference evidence="2" key="1">
    <citation type="journal article" date="2019" name="Int. J. Syst. Evol. Microbiol.">
        <title>The Global Catalogue of Microorganisms (GCM) 10K type strain sequencing project: providing services to taxonomists for standard genome sequencing and annotation.</title>
        <authorList>
            <consortium name="The Broad Institute Genomics Platform"/>
            <consortium name="The Broad Institute Genome Sequencing Center for Infectious Disease"/>
            <person name="Wu L."/>
            <person name="Ma J."/>
        </authorList>
    </citation>
    <scope>NUCLEOTIDE SEQUENCE [LARGE SCALE GENOMIC DNA]</scope>
    <source>
        <strain evidence="2">CGMCC 1.13681</strain>
    </source>
</reference>
<organism evidence="1 2">
    <name type="scientific">Streptomyces polyrhachis</name>
    <dbReference type="NCBI Taxonomy" id="1282885"/>
    <lineage>
        <taxon>Bacteria</taxon>
        <taxon>Bacillati</taxon>
        <taxon>Actinomycetota</taxon>
        <taxon>Actinomycetes</taxon>
        <taxon>Kitasatosporales</taxon>
        <taxon>Streptomycetaceae</taxon>
        <taxon>Streptomyces</taxon>
    </lineage>
</organism>
<keyword evidence="2" id="KW-1185">Reference proteome</keyword>
<dbReference type="Proteomes" id="UP001596413">
    <property type="component" value="Unassembled WGS sequence"/>
</dbReference>
<dbReference type="EMBL" id="JBHSZO010000034">
    <property type="protein sequence ID" value="MFC7220466.1"/>
    <property type="molecule type" value="Genomic_DNA"/>
</dbReference>
<dbReference type="RefSeq" id="WP_386417149.1">
    <property type="nucleotide sequence ID" value="NZ_JBHSZO010000034.1"/>
</dbReference>
<sequence length="304" mass="35075">MTEPRRRDGDGLGGILQGTATFEELREQAVALRREGLSLRQIRDRLKVHNNNLVRRLVEGEPPPEWTKRPNAKDDLRAKARELRLQGMSYDEIQLELGCSKSSISLWVRDLPKPEPRRTKVEQAALARRARWDHELKIRDKQRQRTKEEARKEVGELTDRELFLVGIGLYWAEGAKSKPYRPNERVIFVNSDPDMIALYLAWLRLLDVAPDRLRFAVQIHESADVEGAQHYWAEVTQALPSAFYKTSLKRHNPKTVRKNIDEGYHGCLSIYVQQSAELYRCIEGWWQGLLAGAMPTNDIDSGKV</sequence>
<accession>A0ABW2GKH7</accession>
<name>A0ABW2GKH7_9ACTN</name>
<evidence type="ECO:0000313" key="1">
    <source>
        <dbReference type="EMBL" id="MFC7220466.1"/>
    </source>
</evidence>
<protein>
    <submittedName>
        <fullName evidence="1">Uncharacterized protein</fullName>
    </submittedName>
</protein>
<gene>
    <name evidence="1" type="ORF">ACFQLX_20205</name>
</gene>
<proteinExistence type="predicted"/>
<evidence type="ECO:0000313" key="2">
    <source>
        <dbReference type="Proteomes" id="UP001596413"/>
    </source>
</evidence>